<dbReference type="PANTHER" id="PTHR48063">
    <property type="entry name" value="LRR RECEPTOR-LIKE KINASE"/>
    <property type="match status" value="1"/>
</dbReference>
<dbReference type="GO" id="GO:0016020">
    <property type="term" value="C:membrane"/>
    <property type="evidence" value="ECO:0007669"/>
    <property type="project" value="UniProtKB-SubCell"/>
</dbReference>
<dbReference type="Gramene" id="mRNA:HanXRQr2_Chr08g0325661">
    <property type="protein sequence ID" value="CDS:HanXRQr2_Chr08g0325661.1"/>
    <property type="gene ID" value="HanXRQr2_Chr08g0325661"/>
</dbReference>
<keyword evidence="8 10" id="KW-0472">Membrane</keyword>
<dbReference type="Proteomes" id="UP000215914">
    <property type="component" value="Chromosome 8"/>
</dbReference>
<keyword evidence="9" id="KW-0325">Glycoprotein</keyword>
<dbReference type="Pfam" id="PF00560">
    <property type="entry name" value="LRR_1"/>
    <property type="match status" value="1"/>
</dbReference>
<comment type="subcellular location">
    <subcellularLocation>
        <location evidence="1">Membrane</location>
        <topology evidence="1">Single-pass type I membrane protein</topology>
    </subcellularLocation>
</comment>
<dbReference type="STRING" id="4232.A0A251U4L7"/>
<keyword evidence="5" id="KW-0732">Signal</keyword>
<keyword evidence="3" id="KW-0433">Leucine-rich repeat</keyword>
<dbReference type="InterPro" id="IPR046956">
    <property type="entry name" value="RLP23-like"/>
</dbReference>
<dbReference type="Gene3D" id="3.80.10.10">
    <property type="entry name" value="Ribonuclease Inhibitor"/>
    <property type="match status" value="1"/>
</dbReference>
<keyword evidence="6" id="KW-0677">Repeat</keyword>
<evidence type="ECO:0000313" key="12">
    <source>
        <dbReference type="EMBL" id="OTG17742.1"/>
    </source>
</evidence>
<dbReference type="InterPro" id="IPR001611">
    <property type="entry name" value="Leu-rich_rpt"/>
</dbReference>
<evidence type="ECO:0000256" key="9">
    <source>
        <dbReference type="ARBA" id="ARBA00023180"/>
    </source>
</evidence>
<evidence type="ECO:0000256" key="1">
    <source>
        <dbReference type="ARBA" id="ARBA00004479"/>
    </source>
</evidence>
<reference evidence="11 13" key="1">
    <citation type="journal article" date="2017" name="Nature">
        <title>The sunflower genome provides insights into oil metabolism, flowering and Asterid evolution.</title>
        <authorList>
            <person name="Badouin H."/>
            <person name="Gouzy J."/>
            <person name="Grassa C.J."/>
            <person name="Murat F."/>
            <person name="Staton S.E."/>
            <person name="Cottret L."/>
            <person name="Lelandais-Briere C."/>
            <person name="Owens G.L."/>
            <person name="Carrere S."/>
            <person name="Mayjonade B."/>
            <person name="Legrand L."/>
            <person name="Gill N."/>
            <person name="Kane N.C."/>
            <person name="Bowers J.E."/>
            <person name="Hubner S."/>
            <person name="Bellec A."/>
            <person name="Berard A."/>
            <person name="Berges H."/>
            <person name="Blanchet N."/>
            <person name="Boniface M.C."/>
            <person name="Brunel D."/>
            <person name="Catrice O."/>
            <person name="Chaidir N."/>
            <person name="Claudel C."/>
            <person name="Donnadieu C."/>
            <person name="Faraut T."/>
            <person name="Fievet G."/>
            <person name="Helmstetter N."/>
            <person name="King M."/>
            <person name="Knapp S.J."/>
            <person name="Lai Z."/>
            <person name="Le Paslier M.C."/>
            <person name="Lippi Y."/>
            <person name="Lorenzon L."/>
            <person name="Mandel J.R."/>
            <person name="Marage G."/>
            <person name="Marchand G."/>
            <person name="Marquand E."/>
            <person name="Bret-Mestries E."/>
            <person name="Morien E."/>
            <person name="Nambeesan S."/>
            <person name="Nguyen T."/>
            <person name="Pegot-Espagnet P."/>
            <person name="Pouilly N."/>
            <person name="Raftis F."/>
            <person name="Sallet E."/>
            <person name="Schiex T."/>
            <person name="Thomas J."/>
            <person name="Vandecasteele C."/>
            <person name="Vares D."/>
            <person name="Vear F."/>
            <person name="Vautrin S."/>
            <person name="Crespi M."/>
            <person name="Mangin B."/>
            <person name="Burke J.M."/>
            <person name="Salse J."/>
            <person name="Munos S."/>
            <person name="Vincourt P."/>
            <person name="Rieseberg L.H."/>
            <person name="Langlade N.B."/>
        </authorList>
    </citation>
    <scope>NUCLEOTIDE SEQUENCE [LARGE SCALE GENOMIC DNA]</scope>
    <source>
        <strain evidence="13">cv. SF193</strain>
        <tissue evidence="11">Leaves</tissue>
    </source>
</reference>
<sequence>MKYGLKVYHVSMHMFDVFQVIKGTALDYTTTNDLVVNMDLSSNKLTGEIPQEVTALAMLIGLNLSHNHLSGIIPNSIGNMKALNSLDFSDNQLTGAIPSSMADLNFLSWMNLSYNNLSGRIPTGKQLQTLNDPSIYAGNRDLCGAPLPNSCSNHENPPAPASKIKYKTTSGPRNVWFYLDVTCGFATGFWGIIGVLAFKKQWRQKLFMIAEVTMDKVYVAVAVRISKIKRGREA</sequence>
<evidence type="ECO:0000256" key="6">
    <source>
        <dbReference type="ARBA" id="ARBA00022737"/>
    </source>
</evidence>
<evidence type="ECO:0000313" key="13">
    <source>
        <dbReference type="Proteomes" id="UP000215914"/>
    </source>
</evidence>
<keyword evidence="4 10" id="KW-0812">Transmembrane</keyword>
<dbReference type="AlphaFoldDB" id="A0A251U4L7"/>
<evidence type="ECO:0000256" key="8">
    <source>
        <dbReference type="ARBA" id="ARBA00023136"/>
    </source>
</evidence>
<dbReference type="Pfam" id="PF13855">
    <property type="entry name" value="LRR_8"/>
    <property type="match status" value="1"/>
</dbReference>
<keyword evidence="7 10" id="KW-1133">Transmembrane helix</keyword>
<evidence type="ECO:0000256" key="5">
    <source>
        <dbReference type="ARBA" id="ARBA00022729"/>
    </source>
</evidence>
<feature type="transmembrane region" description="Helical" evidence="10">
    <location>
        <begin position="175"/>
        <end position="198"/>
    </location>
</feature>
<proteinExistence type="inferred from homology"/>
<organism evidence="12 13">
    <name type="scientific">Helianthus annuus</name>
    <name type="common">Common sunflower</name>
    <dbReference type="NCBI Taxonomy" id="4232"/>
    <lineage>
        <taxon>Eukaryota</taxon>
        <taxon>Viridiplantae</taxon>
        <taxon>Streptophyta</taxon>
        <taxon>Embryophyta</taxon>
        <taxon>Tracheophyta</taxon>
        <taxon>Spermatophyta</taxon>
        <taxon>Magnoliopsida</taxon>
        <taxon>eudicotyledons</taxon>
        <taxon>Gunneridae</taxon>
        <taxon>Pentapetalae</taxon>
        <taxon>asterids</taxon>
        <taxon>campanulids</taxon>
        <taxon>Asterales</taxon>
        <taxon>Asteraceae</taxon>
        <taxon>Asteroideae</taxon>
        <taxon>Heliantheae alliance</taxon>
        <taxon>Heliantheae</taxon>
        <taxon>Helianthus</taxon>
    </lineage>
</organism>
<dbReference type="PANTHER" id="PTHR48063:SF112">
    <property type="entry name" value="RECEPTOR LIKE PROTEIN 30-LIKE"/>
    <property type="match status" value="1"/>
</dbReference>
<evidence type="ECO:0000313" key="11">
    <source>
        <dbReference type="EMBL" id="KAF5794218.1"/>
    </source>
</evidence>
<evidence type="ECO:0000256" key="7">
    <source>
        <dbReference type="ARBA" id="ARBA00022989"/>
    </source>
</evidence>
<evidence type="ECO:0000256" key="10">
    <source>
        <dbReference type="SAM" id="Phobius"/>
    </source>
</evidence>
<dbReference type="EMBL" id="MNCJ02000323">
    <property type="protein sequence ID" value="KAF5794218.1"/>
    <property type="molecule type" value="Genomic_DNA"/>
</dbReference>
<reference evidence="11" key="3">
    <citation type="submission" date="2020-06" db="EMBL/GenBank/DDBJ databases">
        <title>Helianthus annuus Genome sequencing and assembly Release 2.</title>
        <authorList>
            <person name="Gouzy J."/>
            <person name="Langlade N."/>
            <person name="Munos S."/>
        </authorList>
    </citation>
    <scope>NUCLEOTIDE SEQUENCE</scope>
    <source>
        <tissue evidence="11">Leaves</tissue>
    </source>
</reference>
<dbReference type="EMBL" id="CM007897">
    <property type="protein sequence ID" value="OTG17742.1"/>
    <property type="molecule type" value="Genomic_DNA"/>
</dbReference>
<reference evidence="12" key="2">
    <citation type="submission" date="2017-02" db="EMBL/GenBank/DDBJ databases">
        <title>Sunflower complete genome.</title>
        <authorList>
            <person name="Langlade N."/>
            <person name="Munos S."/>
        </authorList>
    </citation>
    <scope>NUCLEOTIDE SEQUENCE [LARGE SCALE GENOMIC DNA]</scope>
    <source>
        <tissue evidence="12">Leaves</tissue>
    </source>
</reference>
<dbReference type="FunFam" id="3.80.10.10:FF:000111">
    <property type="entry name" value="LRR receptor-like serine/threonine-protein kinase ERECTA"/>
    <property type="match status" value="1"/>
</dbReference>
<gene>
    <name evidence="12" type="ORF">HannXRQ_Chr08g0215501</name>
    <name evidence="11" type="ORF">HanXRQr2_Chr08g0325661</name>
</gene>
<comment type="similarity">
    <text evidence="2">Belongs to the RLP family.</text>
</comment>
<keyword evidence="11" id="KW-0418">Kinase</keyword>
<name>A0A251U4L7_HELAN</name>
<dbReference type="GO" id="GO:0004674">
    <property type="term" value="F:protein serine/threonine kinase activity"/>
    <property type="evidence" value="ECO:0007669"/>
    <property type="project" value="UniProtKB-KW"/>
</dbReference>
<evidence type="ECO:0000256" key="3">
    <source>
        <dbReference type="ARBA" id="ARBA00022614"/>
    </source>
</evidence>
<keyword evidence="13" id="KW-1185">Reference proteome</keyword>
<dbReference type="EC" id="2.7.11.1" evidence="11"/>
<protein>
    <submittedName>
        <fullName evidence="11">Non-specific serine/threonine protein kinase</fullName>
        <ecNumber evidence="11">2.7.11.1</ecNumber>
    </submittedName>
    <submittedName>
        <fullName evidence="12">Putative leucine-rich repeat domain, L domain-like protein</fullName>
    </submittedName>
</protein>
<dbReference type="InterPro" id="IPR032675">
    <property type="entry name" value="LRR_dom_sf"/>
</dbReference>
<dbReference type="InParanoid" id="A0A251U4L7"/>
<keyword evidence="11" id="KW-0723">Serine/threonine-protein kinase</keyword>
<dbReference type="SUPFAM" id="SSF52058">
    <property type="entry name" value="L domain-like"/>
    <property type="match status" value="1"/>
</dbReference>
<evidence type="ECO:0000256" key="2">
    <source>
        <dbReference type="ARBA" id="ARBA00009592"/>
    </source>
</evidence>
<evidence type="ECO:0000256" key="4">
    <source>
        <dbReference type="ARBA" id="ARBA00022692"/>
    </source>
</evidence>
<dbReference type="OMA" id="CNETWRC"/>
<keyword evidence="11" id="KW-0808">Transferase</keyword>
<accession>A0A251U4L7</accession>